<evidence type="ECO:0000313" key="3">
    <source>
        <dbReference type="EMBL" id="PVY47060.1"/>
    </source>
</evidence>
<comment type="subcellular location">
    <subcellularLocation>
        <location evidence="1">Virion</location>
    </subcellularLocation>
</comment>
<gene>
    <name evidence="3" type="ORF">C7373_11163</name>
</gene>
<dbReference type="Gene3D" id="3.30.2400.10">
    <property type="entry name" value="Major capsid protein gp5"/>
    <property type="match status" value="1"/>
</dbReference>
<feature type="domain" description="Phage capsid-like C-terminal" evidence="2">
    <location>
        <begin position="13"/>
        <end position="299"/>
    </location>
</feature>
<dbReference type="EMBL" id="QEKK01000011">
    <property type="protein sequence ID" value="PVY47060.1"/>
    <property type="molecule type" value="Genomic_DNA"/>
</dbReference>
<protein>
    <submittedName>
        <fullName evidence="3">HK97 family phage major capsid protein</fullName>
    </submittedName>
</protein>
<comment type="caution">
    <text evidence="3">The sequence shown here is derived from an EMBL/GenBank/DDBJ whole genome shotgun (WGS) entry which is preliminary data.</text>
</comment>
<sequence length="415" mass="43955">MADIIDRSRLSGLIPEPVTREIIQGAVTESAVLRMARRLPNMTSKTQTLNVLDALPTAYFVNGEATTGAPDSKASLKKTTNMAWDKKKIYAEEIAVIVPIPEAVLDDSDYDIWGEVRPRLQEAFGKVIDAAILYGTDKPTSWRAGLVPSAETAGTVVAATGDIFADIMAEDGVIAKVEEGGYIPNGVMAAIQMRAKLRGLVDKNGQPIFKTDMQGDTRYALDGMSMYFPVNGAYDPEKSLAIVGDWSQLVYAIRQDMTFKIFDSGVVQDPTTGDILYNLMQNDMVALRAVMRLGWEVPNPINAYNADLDNAFPFAVYAAATGTISAVDVTPATPTVEKGSGQQFAASVTGTGGPYSTAVTWSVSGSSAVAAGTQISAAGYLAVDAAETNTSLTVTAKSKQDSSKTDTATVTVSGG</sequence>
<evidence type="ECO:0000256" key="1">
    <source>
        <dbReference type="ARBA" id="ARBA00004328"/>
    </source>
</evidence>
<dbReference type="NCBIfam" id="TIGR01554">
    <property type="entry name" value="major_cap_HK97"/>
    <property type="match status" value="1"/>
</dbReference>
<reference evidence="3 4" key="1">
    <citation type="submission" date="2018-04" db="EMBL/GenBank/DDBJ databases">
        <title>Genomic Encyclopedia of Type Strains, Phase IV (KMG-IV): sequencing the most valuable type-strain genomes for metagenomic binning, comparative biology and taxonomic classification.</title>
        <authorList>
            <person name="Goeker M."/>
        </authorList>
    </citation>
    <scope>NUCLEOTIDE SEQUENCE [LARGE SCALE GENOMIC DNA]</scope>
    <source>
        <strain evidence="3 4">DSM 26588</strain>
    </source>
</reference>
<evidence type="ECO:0000259" key="2">
    <source>
        <dbReference type="Pfam" id="PF05065"/>
    </source>
</evidence>
<dbReference type="InterPro" id="IPR024455">
    <property type="entry name" value="Phage_capsid"/>
</dbReference>
<dbReference type="SUPFAM" id="SSF56563">
    <property type="entry name" value="Major capsid protein gp5"/>
    <property type="match status" value="1"/>
</dbReference>
<evidence type="ECO:0000313" key="4">
    <source>
        <dbReference type="Proteomes" id="UP000245778"/>
    </source>
</evidence>
<dbReference type="AlphaFoldDB" id="A0A2U1BEF2"/>
<dbReference type="InterPro" id="IPR054612">
    <property type="entry name" value="Phage_capsid-like_C"/>
</dbReference>
<dbReference type="Proteomes" id="UP000245778">
    <property type="component" value="Unassembled WGS sequence"/>
</dbReference>
<dbReference type="Gene3D" id="3.30.2320.10">
    <property type="entry name" value="hypothetical protein PF0899 domain"/>
    <property type="match status" value="1"/>
</dbReference>
<organism evidence="3 4">
    <name type="scientific">Intestinimonas butyriciproducens</name>
    <dbReference type="NCBI Taxonomy" id="1297617"/>
    <lineage>
        <taxon>Bacteria</taxon>
        <taxon>Bacillati</taxon>
        <taxon>Bacillota</taxon>
        <taxon>Clostridia</taxon>
        <taxon>Eubacteriales</taxon>
        <taxon>Intestinimonas</taxon>
    </lineage>
</organism>
<proteinExistence type="predicted"/>
<name>A0A2U1BEF2_9FIRM</name>
<accession>A0A2U1BEF2</accession>
<dbReference type="OrthoDB" id="156689at2"/>
<dbReference type="RefSeq" id="WP_075705035.1">
    <property type="nucleotide sequence ID" value="NZ_CP011524.1"/>
</dbReference>
<dbReference type="GeneID" id="93229118"/>
<dbReference type="Pfam" id="PF05065">
    <property type="entry name" value="Phage_capsid"/>
    <property type="match status" value="1"/>
</dbReference>